<name>A0A8I2YI31_9AGAM</name>
<dbReference type="OrthoDB" id="2671428at2759"/>
<protein>
    <submittedName>
        <fullName evidence="1">Uncharacterized protein</fullName>
    </submittedName>
</protein>
<organism evidence="1 2">
    <name type="scientific">Boletus reticuloceps</name>
    <dbReference type="NCBI Taxonomy" id="495285"/>
    <lineage>
        <taxon>Eukaryota</taxon>
        <taxon>Fungi</taxon>
        <taxon>Dikarya</taxon>
        <taxon>Basidiomycota</taxon>
        <taxon>Agaricomycotina</taxon>
        <taxon>Agaricomycetes</taxon>
        <taxon>Agaricomycetidae</taxon>
        <taxon>Boletales</taxon>
        <taxon>Boletineae</taxon>
        <taxon>Boletaceae</taxon>
        <taxon>Boletoideae</taxon>
        <taxon>Boletus</taxon>
    </lineage>
</organism>
<sequence>MDNHPASAHATDPALPDASISALKRRIAVLEEENVQLTSKISHSPIHSWTREGRAIRRLVSLVDPVTDLIMEYDRRIELAGGEENLELVESTAE</sequence>
<evidence type="ECO:0000313" key="1">
    <source>
        <dbReference type="EMBL" id="KAG6372097.1"/>
    </source>
</evidence>
<dbReference type="Proteomes" id="UP000683000">
    <property type="component" value="Unassembled WGS sequence"/>
</dbReference>
<dbReference type="EMBL" id="JAGFBS010000030">
    <property type="protein sequence ID" value="KAG6372097.1"/>
    <property type="molecule type" value="Genomic_DNA"/>
</dbReference>
<gene>
    <name evidence="1" type="ORF">JVT61DRAFT_8811</name>
</gene>
<comment type="caution">
    <text evidence="1">The sequence shown here is derived from an EMBL/GenBank/DDBJ whole genome shotgun (WGS) entry which is preliminary data.</text>
</comment>
<proteinExistence type="predicted"/>
<accession>A0A8I2YI31</accession>
<reference evidence="1" key="1">
    <citation type="submission" date="2021-03" db="EMBL/GenBank/DDBJ databases">
        <title>Evolutionary innovations through gain and loss of genes in the ectomycorrhizal Boletales.</title>
        <authorList>
            <person name="Wu G."/>
            <person name="Miyauchi S."/>
            <person name="Morin E."/>
            <person name="Yang Z.-L."/>
            <person name="Xu J."/>
            <person name="Martin F.M."/>
        </authorList>
    </citation>
    <scope>NUCLEOTIDE SEQUENCE</scope>
    <source>
        <strain evidence="1">BR01</strain>
    </source>
</reference>
<dbReference type="AlphaFoldDB" id="A0A8I2YI31"/>
<evidence type="ECO:0000313" key="2">
    <source>
        <dbReference type="Proteomes" id="UP000683000"/>
    </source>
</evidence>
<keyword evidence="2" id="KW-1185">Reference proteome</keyword>